<organism evidence="14 15">
    <name type="scientific">Lucilia cuprina</name>
    <name type="common">Green bottle fly</name>
    <name type="synonym">Australian sheep blowfly</name>
    <dbReference type="NCBI Taxonomy" id="7375"/>
    <lineage>
        <taxon>Eukaryota</taxon>
        <taxon>Metazoa</taxon>
        <taxon>Ecdysozoa</taxon>
        <taxon>Arthropoda</taxon>
        <taxon>Hexapoda</taxon>
        <taxon>Insecta</taxon>
        <taxon>Pterygota</taxon>
        <taxon>Neoptera</taxon>
        <taxon>Endopterygota</taxon>
        <taxon>Diptera</taxon>
        <taxon>Brachycera</taxon>
        <taxon>Muscomorpha</taxon>
        <taxon>Oestroidea</taxon>
        <taxon>Calliphoridae</taxon>
        <taxon>Luciliinae</taxon>
        <taxon>Lucilia</taxon>
    </lineage>
</organism>
<feature type="compositionally biased region" description="Low complexity" evidence="12">
    <location>
        <begin position="687"/>
        <end position="712"/>
    </location>
</feature>
<feature type="domain" description="C2H2-type" evidence="13">
    <location>
        <begin position="150"/>
        <end position="177"/>
    </location>
</feature>
<dbReference type="GO" id="GO:0048619">
    <property type="term" value="P:embryonic hindgut morphogenesis"/>
    <property type="evidence" value="ECO:0007669"/>
    <property type="project" value="TreeGrafter"/>
</dbReference>
<feature type="compositionally biased region" description="Pro residues" evidence="12">
    <location>
        <begin position="719"/>
        <end position="729"/>
    </location>
</feature>
<dbReference type="InterPro" id="IPR050717">
    <property type="entry name" value="C2H2-ZF_Transcription_Reg"/>
</dbReference>
<dbReference type="FunFam" id="3.30.160.60:FF:000311">
    <property type="entry name" value="protein odd-skipped-related 2 isoform X1"/>
    <property type="match status" value="1"/>
</dbReference>
<evidence type="ECO:0000256" key="5">
    <source>
        <dbReference type="ARBA" id="ARBA00022771"/>
    </source>
</evidence>
<dbReference type="GO" id="GO:0016348">
    <property type="term" value="P:imaginal disc-derived leg joint morphogenesis"/>
    <property type="evidence" value="ECO:0007669"/>
    <property type="project" value="UniProtKB-ARBA"/>
</dbReference>
<evidence type="ECO:0000256" key="12">
    <source>
        <dbReference type="SAM" id="MobiDB-lite"/>
    </source>
</evidence>
<feature type="domain" description="C2H2-type" evidence="13">
    <location>
        <begin position="234"/>
        <end position="261"/>
    </location>
</feature>
<keyword evidence="7" id="KW-0862">Zinc</keyword>
<dbReference type="Gene3D" id="3.30.160.60">
    <property type="entry name" value="Classic Zinc Finger"/>
    <property type="match status" value="5"/>
</dbReference>
<keyword evidence="5 11" id="KW-0863">Zinc-finger</keyword>
<evidence type="ECO:0000313" key="15">
    <source>
        <dbReference type="Proteomes" id="UP000037069"/>
    </source>
</evidence>
<evidence type="ECO:0000256" key="10">
    <source>
        <dbReference type="ARBA" id="ARBA00023242"/>
    </source>
</evidence>
<keyword evidence="10" id="KW-0539">Nucleus</keyword>
<dbReference type="OrthoDB" id="9451254at2759"/>
<keyword evidence="4" id="KW-0677">Repeat</keyword>
<dbReference type="EMBL" id="JRES01001119">
    <property type="protein sequence ID" value="KNC25351.1"/>
    <property type="molecule type" value="Genomic_DNA"/>
</dbReference>
<evidence type="ECO:0000259" key="13">
    <source>
        <dbReference type="PROSITE" id="PS50157"/>
    </source>
</evidence>
<feature type="domain" description="C2H2-type" evidence="13">
    <location>
        <begin position="178"/>
        <end position="205"/>
    </location>
</feature>
<comment type="caution">
    <text evidence="14">The sequence shown here is derived from an EMBL/GenBank/DDBJ whole genome shotgun (WGS) entry which is preliminary data.</text>
</comment>
<dbReference type="FunFam" id="3.30.160.60:FF:000958">
    <property type="entry name" value="Odd skipped"/>
    <property type="match status" value="1"/>
</dbReference>
<evidence type="ECO:0000256" key="3">
    <source>
        <dbReference type="ARBA" id="ARBA00022723"/>
    </source>
</evidence>
<dbReference type="PANTHER" id="PTHR14196:SF0">
    <property type="entry name" value="PROTEIN BOWEL"/>
    <property type="match status" value="1"/>
</dbReference>
<accession>A0A0L0BZC9</accession>
<dbReference type="FunFam" id="3.30.160.60:FF:000148">
    <property type="entry name" value="zinc finger protein Gfi-1"/>
    <property type="match status" value="1"/>
</dbReference>
<evidence type="ECO:0000313" key="14">
    <source>
        <dbReference type="EMBL" id="KNC25351.1"/>
    </source>
</evidence>
<keyword evidence="8" id="KW-0805">Transcription regulation</keyword>
<evidence type="ECO:0000256" key="1">
    <source>
        <dbReference type="ARBA" id="ARBA00004123"/>
    </source>
</evidence>
<keyword evidence="6" id="KW-0562">Pair-rule protein</keyword>
<feature type="compositionally biased region" description="Acidic residues" evidence="12">
    <location>
        <begin position="300"/>
        <end position="315"/>
    </location>
</feature>
<gene>
    <name evidence="14" type="ORF">FF38_07563</name>
</gene>
<feature type="compositionally biased region" description="Polar residues" evidence="12">
    <location>
        <begin position="663"/>
        <end position="679"/>
    </location>
</feature>
<dbReference type="GO" id="GO:0000981">
    <property type="term" value="F:DNA-binding transcription factor activity, RNA polymerase II-specific"/>
    <property type="evidence" value="ECO:0007669"/>
    <property type="project" value="TreeGrafter"/>
</dbReference>
<proteinExistence type="predicted"/>
<feature type="region of interest" description="Disordered" evidence="12">
    <location>
        <begin position="300"/>
        <end position="353"/>
    </location>
</feature>
<dbReference type="PROSITE" id="PS00028">
    <property type="entry name" value="ZINC_FINGER_C2H2_1"/>
    <property type="match status" value="5"/>
</dbReference>
<dbReference type="InterPro" id="IPR013087">
    <property type="entry name" value="Znf_C2H2_type"/>
</dbReference>
<evidence type="ECO:0000256" key="9">
    <source>
        <dbReference type="ARBA" id="ARBA00023163"/>
    </source>
</evidence>
<dbReference type="GO" id="GO:0005634">
    <property type="term" value="C:nucleus"/>
    <property type="evidence" value="ECO:0007669"/>
    <property type="project" value="UniProtKB-SubCell"/>
</dbReference>
<dbReference type="GO" id="GO:0008270">
    <property type="term" value="F:zinc ion binding"/>
    <property type="evidence" value="ECO:0007669"/>
    <property type="project" value="UniProtKB-KW"/>
</dbReference>
<evidence type="ECO:0000256" key="11">
    <source>
        <dbReference type="PROSITE-ProRule" id="PRU00042"/>
    </source>
</evidence>
<dbReference type="GO" id="GO:0007366">
    <property type="term" value="P:periodic partitioning by pair rule gene"/>
    <property type="evidence" value="ECO:0007669"/>
    <property type="project" value="UniProtKB-KW"/>
</dbReference>
<dbReference type="OMA" id="QFMTSMA"/>
<keyword evidence="3" id="KW-0479">Metal-binding</keyword>
<evidence type="ECO:0000256" key="2">
    <source>
        <dbReference type="ARBA" id="ARBA00022473"/>
    </source>
</evidence>
<keyword evidence="9" id="KW-0804">Transcription</keyword>
<dbReference type="InterPro" id="IPR036236">
    <property type="entry name" value="Znf_C2H2_sf"/>
</dbReference>
<dbReference type="SMART" id="SM00355">
    <property type="entry name" value="ZnF_C2H2"/>
    <property type="match status" value="5"/>
</dbReference>
<dbReference type="FunFam" id="3.30.160.60:FF:000318">
    <property type="entry name" value="Odd-skipped-related transciption factor 2"/>
    <property type="match status" value="1"/>
</dbReference>
<dbReference type="PANTHER" id="PTHR14196">
    <property type="entry name" value="ODD-SKIPPED - RELATED"/>
    <property type="match status" value="1"/>
</dbReference>
<keyword evidence="2" id="KW-0217">Developmental protein</keyword>
<feature type="domain" description="C2H2-type" evidence="13">
    <location>
        <begin position="206"/>
        <end position="233"/>
    </location>
</feature>
<evidence type="ECO:0000256" key="4">
    <source>
        <dbReference type="ARBA" id="ARBA00022737"/>
    </source>
</evidence>
<feature type="compositionally biased region" description="Acidic residues" evidence="12">
    <location>
        <begin position="371"/>
        <end position="396"/>
    </location>
</feature>
<name>A0A0L0BZC9_LUCCU</name>
<keyword evidence="15" id="KW-1185">Reference proteome</keyword>
<dbReference type="Proteomes" id="UP000037069">
    <property type="component" value="Unassembled WGS sequence"/>
</dbReference>
<sequence>MSNNNPSNSAFVPVLPSHRNALRGPGSLYAGMMEAEAAKDPSKRGSNFEIMAMMADKRKELALREAAVAAAMLMPRPGQVPPPGVPGSVMYPPPYLGGPGPSPTGAGSFTFPSATAAALFPPGMPPTMHAGLDRRLLRAPGRASRPKKQFICKFCNRQFTKSYNLLIHERTHTDERPYSCDICGKAFRRQDHLRDHRYIHSKEKPFKCTECGKGFCQSRTLAVHKILHMEESPHKCPVCSRSFNQRSNLKTHLLTHTDHKPYECNSCGKVFRRNCDLRRHTLTHAVGDVPGEYVDVVEEEDDARNLSGDEEDSLLEVDSPRQSPVQRHLAGSPSQELEGEQEADEELEGDQRISMAERLTLKRKAQFDRELLEDESDEELGDENEEDEEDNNEADDNAAVKEEVMEKNYRKNEADVVDGPVKNQNQGVTHCHHEGGEQYTMRPTQDQQRAADELALLNAGNINGVLTMPTQPPDYMMPSTSTGITNYMGAMANHSARDTNDPYMPLLHVRRDLHNKNLMQSPTDLKVQTQTGGNLSTASLPVIIDANRIQAPPPPAPLHSPHEPVPSFLGSIPIRKRSLGVEFDHIHALSQRGPPFASNPNIYALNMSRPHLHALQSAAAASVIKLESSVPPSHLGPPPPNMTSKPGPYLPTNYHINQPPVPTSSKPSTITESYLQHSNRNSHHEATTSTPSTNAATAAASSTSQPPSSTAALVGASHNPPPVNNPPPVKRTGFSIEDIMRR</sequence>
<feature type="compositionally biased region" description="Acidic residues" evidence="12">
    <location>
        <begin position="337"/>
        <end position="348"/>
    </location>
</feature>
<protein>
    <submittedName>
        <fullName evidence="14">Protein bowel</fullName>
    </submittedName>
</protein>
<feature type="region of interest" description="Disordered" evidence="12">
    <location>
        <begin position="629"/>
        <end position="742"/>
    </location>
</feature>
<dbReference type="SUPFAM" id="SSF57667">
    <property type="entry name" value="beta-beta-alpha zinc fingers"/>
    <property type="match status" value="3"/>
</dbReference>
<dbReference type="AlphaFoldDB" id="A0A0L0BZC9"/>
<dbReference type="PROSITE" id="PS50157">
    <property type="entry name" value="ZINC_FINGER_C2H2_2"/>
    <property type="match status" value="5"/>
</dbReference>
<dbReference type="STRING" id="7375.A0A0L0BZC9"/>
<evidence type="ECO:0000256" key="6">
    <source>
        <dbReference type="ARBA" id="ARBA00022788"/>
    </source>
</evidence>
<dbReference type="FunFam" id="3.30.160.60:FF:000254">
    <property type="entry name" value="Odd-skipped related transciption factor 1"/>
    <property type="match status" value="1"/>
</dbReference>
<feature type="domain" description="C2H2-type" evidence="13">
    <location>
        <begin position="262"/>
        <end position="285"/>
    </location>
</feature>
<feature type="region of interest" description="Disordered" evidence="12">
    <location>
        <begin position="369"/>
        <end position="398"/>
    </location>
</feature>
<dbReference type="Pfam" id="PF00096">
    <property type="entry name" value="zf-C2H2"/>
    <property type="match status" value="5"/>
</dbReference>
<comment type="subcellular location">
    <subcellularLocation>
        <location evidence="1">Nucleus</location>
    </subcellularLocation>
</comment>
<dbReference type="GO" id="GO:0000977">
    <property type="term" value="F:RNA polymerase II transcription regulatory region sequence-specific DNA binding"/>
    <property type="evidence" value="ECO:0007669"/>
    <property type="project" value="TreeGrafter"/>
</dbReference>
<evidence type="ECO:0000256" key="7">
    <source>
        <dbReference type="ARBA" id="ARBA00022833"/>
    </source>
</evidence>
<evidence type="ECO:0000256" key="8">
    <source>
        <dbReference type="ARBA" id="ARBA00023015"/>
    </source>
</evidence>
<reference evidence="14 15" key="1">
    <citation type="journal article" date="2015" name="Nat. Commun.">
        <title>Lucilia cuprina genome unlocks parasitic fly biology to underpin future interventions.</title>
        <authorList>
            <person name="Anstead C.A."/>
            <person name="Korhonen P.K."/>
            <person name="Young N.D."/>
            <person name="Hall R.S."/>
            <person name="Jex A.R."/>
            <person name="Murali S.C."/>
            <person name="Hughes D.S."/>
            <person name="Lee S.F."/>
            <person name="Perry T."/>
            <person name="Stroehlein A.J."/>
            <person name="Ansell B.R."/>
            <person name="Breugelmans B."/>
            <person name="Hofmann A."/>
            <person name="Qu J."/>
            <person name="Dugan S."/>
            <person name="Lee S.L."/>
            <person name="Chao H."/>
            <person name="Dinh H."/>
            <person name="Han Y."/>
            <person name="Doddapaneni H.V."/>
            <person name="Worley K.C."/>
            <person name="Muzny D.M."/>
            <person name="Ioannidis P."/>
            <person name="Waterhouse R.M."/>
            <person name="Zdobnov E.M."/>
            <person name="James P.J."/>
            <person name="Bagnall N.H."/>
            <person name="Kotze A.C."/>
            <person name="Gibbs R.A."/>
            <person name="Richards S."/>
            <person name="Batterham P."/>
            <person name="Gasser R.B."/>
        </authorList>
    </citation>
    <scope>NUCLEOTIDE SEQUENCE [LARGE SCALE GENOMIC DNA]</scope>
    <source>
        <strain evidence="14 15">LS</strain>
        <tissue evidence="14">Full body</tissue>
    </source>
</reference>